<accession>A0A6A4HN72</accession>
<keyword evidence="3" id="KW-1185">Reference proteome</keyword>
<organism evidence="2 3">
    <name type="scientific">Gymnopus androsaceus JB14</name>
    <dbReference type="NCBI Taxonomy" id="1447944"/>
    <lineage>
        <taxon>Eukaryota</taxon>
        <taxon>Fungi</taxon>
        <taxon>Dikarya</taxon>
        <taxon>Basidiomycota</taxon>
        <taxon>Agaricomycotina</taxon>
        <taxon>Agaricomycetes</taxon>
        <taxon>Agaricomycetidae</taxon>
        <taxon>Agaricales</taxon>
        <taxon>Marasmiineae</taxon>
        <taxon>Omphalotaceae</taxon>
        <taxon>Gymnopus</taxon>
    </lineage>
</organism>
<evidence type="ECO:0000256" key="1">
    <source>
        <dbReference type="SAM" id="MobiDB-lite"/>
    </source>
</evidence>
<gene>
    <name evidence="2" type="ORF">BT96DRAFT_939722</name>
</gene>
<evidence type="ECO:0000313" key="2">
    <source>
        <dbReference type="EMBL" id="KAE9399061.1"/>
    </source>
</evidence>
<dbReference type="Proteomes" id="UP000799118">
    <property type="component" value="Unassembled WGS sequence"/>
</dbReference>
<protein>
    <submittedName>
        <fullName evidence="2">Uncharacterized protein</fullName>
    </submittedName>
</protein>
<proteinExistence type="predicted"/>
<dbReference type="AlphaFoldDB" id="A0A6A4HN72"/>
<reference evidence="2" key="1">
    <citation type="journal article" date="2019" name="Environ. Microbiol.">
        <title>Fungal ecological strategies reflected in gene transcription - a case study of two litter decomposers.</title>
        <authorList>
            <person name="Barbi F."/>
            <person name="Kohler A."/>
            <person name="Barry K."/>
            <person name="Baskaran P."/>
            <person name="Daum C."/>
            <person name="Fauchery L."/>
            <person name="Ihrmark K."/>
            <person name="Kuo A."/>
            <person name="LaButti K."/>
            <person name="Lipzen A."/>
            <person name="Morin E."/>
            <person name="Grigoriev I.V."/>
            <person name="Henrissat B."/>
            <person name="Lindahl B."/>
            <person name="Martin F."/>
        </authorList>
    </citation>
    <scope>NUCLEOTIDE SEQUENCE</scope>
    <source>
        <strain evidence="2">JB14</strain>
    </source>
</reference>
<name>A0A6A4HN72_9AGAR</name>
<sequence>MPPLRHKFIHNTTQNTTQSIPHRRVRFEDHENAPPTNPTTTLDQNARNVMDAAVSDKTRQRKLQYAAEFLVWAADHGLTERGRPSPLREHTLQLRSIVRRETSWRDCESQGVSSEELGPEERSCMGRGETTCGTSSMAKNKPPSPMDFT</sequence>
<feature type="region of interest" description="Disordered" evidence="1">
    <location>
        <begin position="108"/>
        <end position="149"/>
    </location>
</feature>
<evidence type="ECO:0000313" key="3">
    <source>
        <dbReference type="Proteomes" id="UP000799118"/>
    </source>
</evidence>
<dbReference type="EMBL" id="ML769474">
    <property type="protein sequence ID" value="KAE9399061.1"/>
    <property type="molecule type" value="Genomic_DNA"/>
</dbReference>